<dbReference type="Pfam" id="PF22742">
    <property type="entry name" value="PspAB"/>
    <property type="match status" value="1"/>
</dbReference>
<dbReference type="RefSeq" id="WP_091931465.1">
    <property type="nucleotide sequence ID" value="NZ_FOUJ01000001.1"/>
</dbReference>
<evidence type="ECO:0000313" key="1">
    <source>
        <dbReference type="EMBL" id="SFM14141.1"/>
    </source>
</evidence>
<dbReference type="AlphaFoldDB" id="A0A1I4NF69"/>
<organism evidence="1 2">
    <name type="scientific">Methanolobus profundi</name>
    <dbReference type="NCBI Taxonomy" id="487685"/>
    <lineage>
        <taxon>Archaea</taxon>
        <taxon>Methanobacteriati</taxon>
        <taxon>Methanobacteriota</taxon>
        <taxon>Stenosarchaea group</taxon>
        <taxon>Methanomicrobia</taxon>
        <taxon>Methanosarcinales</taxon>
        <taxon>Methanosarcinaceae</taxon>
        <taxon>Methanolobus</taxon>
    </lineage>
</organism>
<accession>A0A1I4NF69</accession>
<protein>
    <submittedName>
        <fullName evidence="1">Uncharacterized protein</fullName>
    </submittedName>
</protein>
<dbReference type="InterPro" id="IPR054383">
    <property type="entry name" value="PspAB-like"/>
</dbReference>
<dbReference type="EMBL" id="FOUJ01000001">
    <property type="protein sequence ID" value="SFM14141.1"/>
    <property type="molecule type" value="Genomic_DNA"/>
</dbReference>
<evidence type="ECO:0000313" key="2">
    <source>
        <dbReference type="Proteomes" id="UP000198535"/>
    </source>
</evidence>
<gene>
    <name evidence="1" type="ORF">SAMN04488696_0006</name>
</gene>
<sequence>MGFLDMIDSVLGRSKVPKAKMDKLFAISTAVITLEMNLNLKPSAVAGICFKSMDMSKHENARAEIEQLLAFSTKETGTEYSIEKDEYNFLWVILKDKDFEDLVTNIHMISQTLVEEGFGEQILCAVYRFESKGPVYWIYNFKQGSYYPFAPQGKNNRDNTLELRLKSLMEKELPIEKEVGKWYPLWSMPF</sequence>
<dbReference type="Proteomes" id="UP000198535">
    <property type="component" value="Unassembled WGS sequence"/>
</dbReference>
<dbReference type="STRING" id="487685.SAMN04488696_0006"/>
<keyword evidence="2" id="KW-1185">Reference proteome</keyword>
<proteinExistence type="predicted"/>
<dbReference type="OrthoDB" id="284254at2157"/>
<name>A0A1I4NF69_9EURY</name>
<reference evidence="2" key="1">
    <citation type="submission" date="2016-10" db="EMBL/GenBank/DDBJ databases">
        <authorList>
            <person name="Varghese N."/>
            <person name="Submissions S."/>
        </authorList>
    </citation>
    <scope>NUCLEOTIDE SEQUENCE [LARGE SCALE GENOMIC DNA]</scope>
    <source>
        <strain evidence="2">Mob M</strain>
    </source>
</reference>